<evidence type="ECO:0000256" key="10">
    <source>
        <dbReference type="SAM" id="Phobius"/>
    </source>
</evidence>
<evidence type="ECO:0000256" key="8">
    <source>
        <dbReference type="ARBA" id="ARBA00023224"/>
    </source>
</evidence>
<comment type="subcellular location">
    <subcellularLocation>
        <location evidence="1">Cell membrane</location>
        <topology evidence="1">Multi-pass membrane protein</topology>
    </subcellularLocation>
</comment>
<dbReference type="InterPro" id="IPR000276">
    <property type="entry name" value="GPCR_Rhodpsn"/>
</dbReference>
<feature type="compositionally biased region" description="Polar residues" evidence="9">
    <location>
        <begin position="85"/>
        <end position="105"/>
    </location>
</feature>
<feature type="transmembrane region" description="Helical" evidence="10">
    <location>
        <begin position="26"/>
        <end position="51"/>
    </location>
</feature>
<evidence type="ECO:0000313" key="13">
    <source>
        <dbReference type="Proteomes" id="UP000186922"/>
    </source>
</evidence>
<gene>
    <name evidence="12" type="primary">RvY_07473</name>
    <name evidence="12" type="synonym">RvY_07473.1</name>
    <name evidence="12" type="ORF">RvY_07473-1</name>
</gene>
<dbReference type="SUPFAM" id="SSF81321">
    <property type="entry name" value="Family A G protein-coupled receptor-like"/>
    <property type="match status" value="1"/>
</dbReference>
<evidence type="ECO:0000256" key="1">
    <source>
        <dbReference type="ARBA" id="ARBA00004651"/>
    </source>
</evidence>
<feature type="region of interest" description="Disordered" evidence="9">
    <location>
        <begin position="85"/>
        <end position="110"/>
    </location>
</feature>
<dbReference type="STRING" id="947166.A0A1D1V8E2"/>
<evidence type="ECO:0000256" key="9">
    <source>
        <dbReference type="SAM" id="MobiDB-lite"/>
    </source>
</evidence>
<keyword evidence="4 10" id="KW-1133">Transmembrane helix</keyword>
<dbReference type="Gene3D" id="1.20.1070.10">
    <property type="entry name" value="Rhodopsin 7-helix transmembrane proteins"/>
    <property type="match status" value="1"/>
</dbReference>
<reference evidence="12 13" key="1">
    <citation type="journal article" date="2016" name="Nat. Commun.">
        <title>Extremotolerant tardigrade genome and improved radiotolerance of human cultured cells by tardigrade-unique protein.</title>
        <authorList>
            <person name="Hashimoto T."/>
            <person name="Horikawa D.D."/>
            <person name="Saito Y."/>
            <person name="Kuwahara H."/>
            <person name="Kozuka-Hata H."/>
            <person name="Shin-I T."/>
            <person name="Minakuchi Y."/>
            <person name="Ohishi K."/>
            <person name="Motoyama A."/>
            <person name="Aizu T."/>
            <person name="Enomoto A."/>
            <person name="Kondo K."/>
            <person name="Tanaka S."/>
            <person name="Hara Y."/>
            <person name="Koshikawa S."/>
            <person name="Sagara H."/>
            <person name="Miura T."/>
            <person name="Yokobori S."/>
            <person name="Miyagawa K."/>
            <person name="Suzuki Y."/>
            <person name="Kubo T."/>
            <person name="Oyama M."/>
            <person name="Kohara Y."/>
            <person name="Fujiyama A."/>
            <person name="Arakawa K."/>
            <person name="Katayama T."/>
            <person name="Toyoda A."/>
            <person name="Kunieda T."/>
        </authorList>
    </citation>
    <scope>NUCLEOTIDE SEQUENCE [LARGE SCALE GENOMIC DNA]</scope>
    <source>
        <strain evidence="12 13">YOKOZUNA-1</strain>
    </source>
</reference>
<evidence type="ECO:0000256" key="3">
    <source>
        <dbReference type="ARBA" id="ARBA00022692"/>
    </source>
</evidence>
<dbReference type="GO" id="GO:0004930">
    <property type="term" value="F:G protein-coupled receptor activity"/>
    <property type="evidence" value="ECO:0007669"/>
    <property type="project" value="UniProtKB-KW"/>
</dbReference>
<feature type="transmembrane region" description="Helical" evidence="10">
    <location>
        <begin position="176"/>
        <end position="195"/>
    </location>
</feature>
<protein>
    <recommendedName>
        <fullName evidence="11">G-protein coupled receptors family 1 profile domain-containing protein</fullName>
    </recommendedName>
</protein>
<keyword evidence="3 10" id="KW-0812">Transmembrane</keyword>
<keyword evidence="5" id="KW-0297">G-protein coupled receptor</keyword>
<evidence type="ECO:0000256" key="4">
    <source>
        <dbReference type="ARBA" id="ARBA00022989"/>
    </source>
</evidence>
<keyword evidence="8" id="KW-0807">Transducer</keyword>
<keyword evidence="2" id="KW-1003">Cell membrane</keyword>
<keyword evidence="13" id="KW-1185">Reference proteome</keyword>
<dbReference type="EMBL" id="BDGG01000003">
    <property type="protein sequence ID" value="GAU95957.1"/>
    <property type="molecule type" value="Genomic_DNA"/>
</dbReference>
<dbReference type="PROSITE" id="PS50262">
    <property type="entry name" value="G_PROTEIN_RECEP_F1_2"/>
    <property type="match status" value="1"/>
</dbReference>
<proteinExistence type="predicted"/>
<keyword evidence="7" id="KW-0675">Receptor</keyword>
<evidence type="ECO:0000313" key="12">
    <source>
        <dbReference type="EMBL" id="GAU95957.1"/>
    </source>
</evidence>
<evidence type="ECO:0000256" key="6">
    <source>
        <dbReference type="ARBA" id="ARBA00023136"/>
    </source>
</evidence>
<sequence length="219" mass="25212">MPGYFYDRLNHNNTVELCAWDPAQNYAAGIVIGFLGYLIPYVIMVVAYCYVGWKMRRRLRNVLPKVFGGKEAITFAETVNNTISKPTTESTTINGEPSGNRSNEGPENARRMSFTDEEFGKMSRRQARIMAKRDNSALLTLGAVVIAFSLCWIPFYIFFFVTLFQGLELPGWFLTLSYWTAYLNSAVNPVCYTALHRDYRQKFLQTFRFCTRRPKIQPS</sequence>
<feature type="transmembrane region" description="Helical" evidence="10">
    <location>
        <begin position="138"/>
        <end position="164"/>
    </location>
</feature>
<dbReference type="AlphaFoldDB" id="A0A1D1V8E2"/>
<evidence type="ECO:0000259" key="11">
    <source>
        <dbReference type="PROSITE" id="PS50262"/>
    </source>
</evidence>
<evidence type="ECO:0000256" key="2">
    <source>
        <dbReference type="ARBA" id="ARBA00022475"/>
    </source>
</evidence>
<dbReference type="InterPro" id="IPR017452">
    <property type="entry name" value="GPCR_Rhodpsn_7TM"/>
</dbReference>
<feature type="domain" description="G-protein coupled receptors family 1 profile" evidence="11">
    <location>
        <begin position="1"/>
        <end position="192"/>
    </location>
</feature>
<dbReference type="PANTHER" id="PTHR24248">
    <property type="entry name" value="ADRENERGIC RECEPTOR-RELATED G-PROTEIN COUPLED RECEPTOR"/>
    <property type="match status" value="1"/>
</dbReference>
<organism evidence="12 13">
    <name type="scientific">Ramazzottius varieornatus</name>
    <name type="common">Water bear</name>
    <name type="synonym">Tardigrade</name>
    <dbReference type="NCBI Taxonomy" id="947166"/>
    <lineage>
        <taxon>Eukaryota</taxon>
        <taxon>Metazoa</taxon>
        <taxon>Ecdysozoa</taxon>
        <taxon>Tardigrada</taxon>
        <taxon>Eutardigrada</taxon>
        <taxon>Parachela</taxon>
        <taxon>Hypsibioidea</taxon>
        <taxon>Ramazzottiidae</taxon>
        <taxon>Ramazzottius</taxon>
    </lineage>
</organism>
<dbReference type="GO" id="GO:0005886">
    <property type="term" value="C:plasma membrane"/>
    <property type="evidence" value="ECO:0007669"/>
    <property type="project" value="UniProtKB-SubCell"/>
</dbReference>
<evidence type="ECO:0000256" key="7">
    <source>
        <dbReference type="ARBA" id="ARBA00023170"/>
    </source>
</evidence>
<dbReference type="OrthoDB" id="6357769at2759"/>
<dbReference type="Pfam" id="PF00001">
    <property type="entry name" value="7tm_1"/>
    <property type="match status" value="1"/>
</dbReference>
<evidence type="ECO:0000256" key="5">
    <source>
        <dbReference type="ARBA" id="ARBA00023040"/>
    </source>
</evidence>
<accession>A0A1D1V8E2</accession>
<name>A0A1D1V8E2_RAMVA</name>
<dbReference type="PRINTS" id="PR00237">
    <property type="entry name" value="GPCRRHODOPSN"/>
</dbReference>
<dbReference type="Proteomes" id="UP000186922">
    <property type="component" value="Unassembled WGS sequence"/>
</dbReference>
<comment type="caution">
    <text evidence="12">The sequence shown here is derived from an EMBL/GenBank/DDBJ whole genome shotgun (WGS) entry which is preliminary data.</text>
</comment>
<keyword evidence="6 10" id="KW-0472">Membrane</keyword>